<evidence type="ECO:0000256" key="5">
    <source>
        <dbReference type="ARBA" id="ARBA00023136"/>
    </source>
</evidence>
<feature type="transmembrane region" description="Helical" evidence="6">
    <location>
        <begin position="81"/>
        <end position="102"/>
    </location>
</feature>
<sequence>MKRLINNYIYNLIYQMVTLVLPFLLIPYVIRVLGPENLGIETYTLSVLGIFIIVGNLGINNYATRQIARIRDNQNKLQEEVYHILLIRTFASSFTLLLYIIFTFSSDYYLIFLIQIIYFISSTFFEVSWYYSGTEKFKEIMIRNIFSKLVGAALIFTFVNESKDLWIYILINGLVILIPNLYLTIKMIHTLKISLKTKLNRKLLINQFREILPFFFMGFIIQLYMNVDKIILEWKDFTIELGIYSQMLKSVMSLVAPITAVGTILFPYISNITSKKEKEGVLKTLSISVNFISILSFGMFFGLQAVSSQFIGLFFGESYLEYENLFRITALLILTTGLYNVVIQQIIFPNKLEKFYTFSIIIATVIKTLLLILTISIYGIYSTIISYLIGEIIILVTCLFKVNKILKLSNIYEGKNIFKILCAGLLMFGVVHTINFNLLGDILTGIFSYLAFLFILKERIITTSIKKTFKRFITF</sequence>
<feature type="transmembrane region" description="Helical" evidence="6">
    <location>
        <begin position="206"/>
        <end position="227"/>
    </location>
</feature>
<dbReference type="Proteomes" id="UP001601058">
    <property type="component" value="Unassembled WGS sequence"/>
</dbReference>
<evidence type="ECO:0000256" key="3">
    <source>
        <dbReference type="ARBA" id="ARBA00022692"/>
    </source>
</evidence>
<evidence type="ECO:0000256" key="1">
    <source>
        <dbReference type="ARBA" id="ARBA00004651"/>
    </source>
</evidence>
<comment type="caution">
    <text evidence="7">The sequence shown here is derived from an EMBL/GenBank/DDBJ whole genome shotgun (WGS) entry which is preliminary data.</text>
</comment>
<protein>
    <submittedName>
        <fullName evidence="7">Oligosaccharide flippase family protein</fullName>
    </submittedName>
</protein>
<evidence type="ECO:0000256" key="6">
    <source>
        <dbReference type="SAM" id="Phobius"/>
    </source>
</evidence>
<feature type="transmembrane region" description="Helical" evidence="6">
    <location>
        <begin position="442"/>
        <end position="461"/>
    </location>
</feature>
<keyword evidence="3 6" id="KW-0812">Transmembrane</keyword>
<evidence type="ECO:0000256" key="4">
    <source>
        <dbReference type="ARBA" id="ARBA00022989"/>
    </source>
</evidence>
<dbReference type="InterPro" id="IPR050833">
    <property type="entry name" value="Poly_Biosynth_Transport"/>
</dbReference>
<feature type="transmembrane region" description="Helical" evidence="6">
    <location>
        <begin position="247"/>
        <end position="269"/>
    </location>
</feature>
<name>A0ABW6K5A0_9BACI</name>
<comment type="subcellular location">
    <subcellularLocation>
        <location evidence="1">Cell membrane</location>
        <topology evidence="1">Multi-pass membrane protein</topology>
    </subcellularLocation>
</comment>
<feature type="transmembrane region" description="Helical" evidence="6">
    <location>
        <begin position="165"/>
        <end position="185"/>
    </location>
</feature>
<feature type="transmembrane region" description="Helical" evidence="6">
    <location>
        <begin position="12"/>
        <end position="30"/>
    </location>
</feature>
<feature type="transmembrane region" description="Helical" evidence="6">
    <location>
        <begin position="42"/>
        <end position="60"/>
    </location>
</feature>
<feature type="transmembrane region" description="Helical" evidence="6">
    <location>
        <begin position="281"/>
        <end position="305"/>
    </location>
</feature>
<gene>
    <name evidence="7" type="ORF">ACFYKT_17440</name>
</gene>
<feature type="transmembrane region" description="Helical" evidence="6">
    <location>
        <begin position="325"/>
        <end position="343"/>
    </location>
</feature>
<feature type="transmembrane region" description="Helical" evidence="6">
    <location>
        <begin position="384"/>
        <end position="406"/>
    </location>
</feature>
<feature type="transmembrane region" description="Helical" evidence="6">
    <location>
        <begin position="141"/>
        <end position="159"/>
    </location>
</feature>
<dbReference type="PANTHER" id="PTHR30250:SF11">
    <property type="entry name" value="O-ANTIGEN TRANSPORTER-RELATED"/>
    <property type="match status" value="1"/>
</dbReference>
<feature type="transmembrane region" description="Helical" evidence="6">
    <location>
        <begin position="355"/>
        <end position="378"/>
    </location>
</feature>
<dbReference type="InterPro" id="IPR002797">
    <property type="entry name" value="Polysacc_synth"/>
</dbReference>
<dbReference type="EMBL" id="JBIACJ010000010">
    <property type="protein sequence ID" value="MFE8698130.1"/>
    <property type="molecule type" value="Genomic_DNA"/>
</dbReference>
<evidence type="ECO:0000313" key="8">
    <source>
        <dbReference type="Proteomes" id="UP001601058"/>
    </source>
</evidence>
<keyword evidence="2" id="KW-1003">Cell membrane</keyword>
<evidence type="ECO:0000256" key="2">
    <source>
        <dbReference type="ARBA" id="ARBA00022475"/>
    </source>
</evidence>
<dbReference type="RefSeq" id="WP_389222223.1">
    <property type="nucleotide sequence ID" value="NZ_JBIACJ010000010.1"/>
</dbReference>
<proteinExistence type="predicted"/>
<reference evidence="7 8" key="1">
    <citation type="submission" date="2024-08" db="EMBL/GenBank/DDBJ databases">
        <title>Two novel Cytobacillus novel species.</title>
        <authorList>
            <person name="Liu G."/>
        </authorList>
    </citation>
    <scope>NUCLEOTIDE SEQUENCE [LARGE SCALE GENOMIC DNA]</scope>
    <source>
        <strain evidence="7 8">FJAT-53684</strain>
    </source>
</reference>
<dbReference type="PANTHER" id="PTHR30250">
    <property type="entry name" value="PST FAMILY PREDICTED COLANIC ACID TRANSPORTER"/>
    <property type="match status" value="1"/>
</dbReference>
<evidence type="ECO:0000313" key="7">
    <source>
        <dbReference type="EMBL" id="MFE8698130.1"/>
    </source>
</evidence>
<keyword evidence="5 6" id="KW-0472">Membrane</keyword>
<feature type="transmembrane region" description="Helical" evidence="6">
    <location>
        <begin position="418"/>
        <end position="436"/>
    </location>
</feature>
<dbReference type="Pfam" id="PF01943">
    <property type="entry name" value="Polysacc_synt"/>
    <property type="match status" value="1"/>
</dbReference>
<accession>A0ABW6K5A0</accession>
<organism evidence="7 8">
    <name type="scientific">Cytobacillus mangrovibacter</name>
    <dbReference type="NCBI Taxonomy" id="3299024"/>
    <lineage>
        <taxon>Bacteria</taxon>
        <taxon>Bacillati</taxon>
        <taxon>Bacillota</taxon>
        <taxon>Bacilli</taxon>
        <taxon>Bacillales</taxon>
        <taxon>Bacillaceae</taxon>
        <taxon>Cytobacillus</taxon>
    </lineage>
</organism>
<feature type="transmembrane region" description="Helical" evidence="6">
    <location>
        <begin position="108"/>
        <end position="129"/>
    </location>
</feature>
<keyword evidence="8" id="KW-1185">Reference proteome</keyword>
<keyword evidence="4 6" id="KW-1133">Transmembrane helix</keyword>